<organism evidence="2 3">
    <name type="scientific">Nasonia vitripennis</name>
    <name type="common">Parasitic wasp</name>
    <dbReference type="NCBI Taxonomy" id="7425"/>
    <lineage>
        <taxon>Eukaryota</taxon>
        <taxon>Metazoa</taxon>
        <taxon>Ecdysozoa</taxon>
        <taxon>Arthropoda</taxon>
        <taxon>Hexapoda</taxon>
        <taxon>Insecta</taxon>
        <taxon>Pterygota</taxon>
        <taxon>Neoptera</taxon>
        <taxon>Endopterygota</taxon>
        <taxon>Hymenoptera</taxon>
        <taxon>Apocrita</taxon>
        <taxon>Proctotrupomorpha</taxon>
        <taxon>Chalcidoidea</taxon>
        <taxon>Pteromalidae</taxon>
        <taxon>Pteromalinae</taxon>
        <taxon>Nasonia</taxon>
    </lineage>
</organism>
<dbReference type="InterPro" id="IPR049012">
    <property type="entry name" value="Mutator_transp_dom"/>
</dbReference>
<feature type="domain" description="Mutator-like transposase" evidence="1">
    <location>
        <begin position="2"/>
        <end position="121"/>
    </location>
</feature>
<accession>A0A7M7QGT0</accession>
<dbReference type="KEGG" id="nvi:116417356"/>
<sequence length="195" mass="21939">MTMLSDGDVKTFNNLSSPNIYSDPLAKEECINHVAKRLSTALREIVKSAKAKGITLGGKSAGALTNKVIGTLAGYYWNAIVRNKNNVWDMQKQIMATLYYCSSTDKKHNHSLYPQGKQSWCFYKRAVPEKKPHSHTSMQVFLNQVVVENIIPIYERLSNEELLARCTQGLTQNANEAIHSVLWRKCSKNNSSSKT</sequence>
<dbReference type="GeneID" id="116417356"/>
<evidence type="ECO:0000313" key="2">
    <source>
        <dbReference type="EnsemblMetazoa" id="XP_031785958"/>
    </source>
</evidence>
<dbReference type="Pfam" id="PF20700">
    <property type="entry name" value="Mutator"/>
    <property type="match status" value="1"/>
</dbReference>
<keyword evidence="3" id="KW-1185">Reference proteome</keyword>
<dbReference type="RefSeq" id="XP_031785958.1">
    <property type="nucleotide sequence ID" value="XM_031930098.2"/>
</dbReference>
<name>A0A7M7QGT0_NASVI</name>
<dbReference type="AlphaFoldDB" id="A0A7M7QGT0"/>
<evidence type="ECO:0000259" key="1">
    <source>
        <dbReference type="Pfam" id="PF20700"/>
    </source>
</evidence>
<dbReference type="OrthoDB" id="10060618at2759"/>
<dbReference type="Proteomes" id="UP000002358">
    <property type="component" value="Unassembled WGS sequence"/>
</dbReference>
<reference evidence="2" key="1">
    <citation type="submission" date="2021-01" db="UniProtKB">
        <authorList>
            <consortium name="EnsemblMetazoa"/>
        </authorList>
    </citation>
    <scope>IDENTIFICATION</scope>
</reference>
<evidence type="ECO:0000313" key="3">
    <source>
        <dbReference type="Proteomes" id="UP000002358"/>
    </source>
</evidence>
<dbReference type="EnsemblMetazoa" id="XM_031930098">
    <property type="protein sequence ID" value="XP_031785958"/>
    <property type="gene ID" value="LOC116417356"/>
</dbReference>
<proteinExistence type="predicted"/>
<protein>
    <recommendedName>
        <fullName evidence="1">Mutator-like transposase domain-containing protein</fullName>
    </recommendedName>
</protein>
<dbReference type="InParanoid" id="A0A7M7QGT0"/>